<name>A0A0D2FFV7_9EURO</name>
<dbReference type="AlphaFoldDB" id="A0A0D2FFV7"/>
<dbReference type="HOGENOM" id="CLU_019613_1_1_1"/>
<dbReference type="PROSITE" id="PS51471">
    <property type="entry name" value="FE2OG_OXY"/>
    <property type="match status" value="1"/>
</dbReference>
<gene>
    <name evidence="3" type="ORF">Z517_00969</name>
</gene>
<feature type="region of interest" description="Disordered" evidence="1">
    <location>
        <begin position="55"/>
        <end position="114"/>
    </location>
</feature>
<dbReference type="PANTHER" id="PTHR33099">
    <property type="entry name" value="FE2OG DIOXYGENASE DOMAIN-CONTAINING PROTEIN"/>
    <property type="match status" value="1"/>
</dbReference>
<dbReference type="Gene3D" id="2.60.120.620">
    <property type="entry name" value="q2cbj1_9rhob like domain"/>
    <property type="match status" value="1"/>
</dbReference>
<dbReference type="InterPro" id="IPR005123">
    <property type="entry name" value="Oxoglu/Fe-dep_dioxygenase_dom"/>
</dbReference>
<feature type="domain" description="Fe2OG dioxygenase" evidence="2">
    <location>
        <begin position="216"/>
        <end position="318"/>
    </location>
</feature>
<feature type="compositionally biased region" description="Low complexity" evidence="1">
    <location>
        <begin position="73"/>
        <end position="87"/>
    </location>
</feature>
<dbReference type="OrthoDB" id="27483at2759"/>
<dbReference type="InterPro" id="IPR044862">
    <property type="entry name" value="Pro_4_hyd_alph_FE2OG_OXY"/>
</dbReference>
<dbReference type="PANTHER" id="PTHR33099:SF7">
    <property type="entry name" value="MYND-TYPE DOMAIN-CONTAINING PROTEIN"/>
    <property type="match status" value="1"/>
</dbReference>
<keyword evidence="4" id="KW-1185">Reference proteome</keyword>
<reference evidence="3 4" key="1">
    <citation type="submission" date="2015-01" db="EMBL/GenBank/DDBJ databases">
        <title>The Genome Sequence of Fonsecaea pedrosoi CBS 271.37.</title>
        <authorList>
            <consortium name="The Broad Institute Genomics Platform"/>
            <person name="Cuomo C."/>
            <person name="de Hoog S."/>
            <person name="Gorbushina A."/>
            <person name="Stielow B."/>
            <person name="Teixiera M."/>
            <person name="Abouelleil A."/>
            <person name="Chapman S.B."/>
            <person name="Priest M."/>
            <person name="Young S.K."/>
            <person name="Wortman J."/>
            <person name="Nusbaum C."/>
            <person name="Birren B."/>
        </authorList>
    </citation>
    <scope>NUCLEOTIDE SEQUENCE [LARGE SCALE GENOMIC DNA]</scope>
    <source>
        <strain evidence="3 4">CBS 271.37</strain>
    </source>
</reference>
<dbReference type="STRING" id="1442368.A0A0D2FFV7"/>
<proteinExistence type="predicted"/>
<sequence>MATPTAAAAQSSKVPSLAEQAEQKVFEELAQQVQYEGEKSVFAVGGSIPLTSFDKHLICESDDTESDEDNEPSEQPSSEPSLGSPPSRDGLVGYDNSSESDLEHLAPPAPGGSVEVHKMRCDPITIRWDSTGAVGGSHKVTLPCTDSQRPTFEQLLKDCQPASFGRAGKDVMDETYRKAGKLDESDFCTNFNPYSLGIIATAAQALAPNNWRQTNENHGVRAELYKLNVYAAPSGKFKAHVDTPRSKHQIGSLVVCLPSVHEGGQLVLRHQGREEVFDWSGEKGSNSIQWAAFYSDCEHEVLEVTAGERVTLTYNLYVTCSANTALIDPEQVGLYHTLKTLLEQPSFCKNGLLLGYHCAHAYAHTSGDTIAALPATLKGVDKVVYTCLAATKLPVRLRHSLAIYKSERPWYYMNLLDVYGRKDTDRFDDLKQFYRREDTEGGHGRVFTNWQPLHKNQNVALDVLSEGLEPWKATDSGMSEGLESTYILRDWARDFSVRQVKWLNKPGHREMALVHGAYGNEPTIGTKYSRMVITMDIPPFQDR</sequence>
<feature type="region of interest" description="Disordered" evidence="1">
    <location>
        <begin position="1"/>
        <end position="21"/>
    </location>
</feature>
<evidence type="ECO:0000256" key="1">
    <source>
        <dbReference type="SAM" id="MobiDB-lite"/>
    </source>
</evidence>
<evidence type="ECO:0000313" key="4">
    <source>
        <dbReference type="Proteomes" id="UP000053029"/>
    </source>
</evidence>
<feature type="compositionally biased region" description="Acidic residues" evidence="1">
    <location>
        <begin position="60"/>
        <end position="72"/>
    </location>
</feature>
<protein>
    <recommendedName>
        <fullName evidence="2">Fe2OG dioxygenase domain-containing protein</fullName>
    </recommendedName>
</protein>
<dbReference type="Pfam" id="PF13640">
    <property type="entry name" value="2OG-FeII_Oxy_3"/>
    <property type="match status" value="1"/>
</dbReference>
<accession>A0A0D2FFV7</accession>
<dbReference type="GeneID" id="25300459"/>
<organism evidence="3 4">
    <name type="scientific">Fonsecaea pedrosoi CBS 271.37</name>
    <dbReference type="NCBI Taxonomy" id="1442368"/>
    <lineage>
        <taxon>Eukaryota</taxon>
        <taxon>Fungi</taxon>
        <taxon>Dikarya</taxon>
        <taxon>Ascomycota</taxon>
        <taxon>Pezizomycotina</taxon>
        <taxon>Eurotiomycetes</taxon>
        <taxon>Chaetothyriomycetidae</taxon>
        <taxon>Chaetothyriales</taxon>
        <taxon>Herpotrichiellaceae</taxon>
        <taxon>Fonsecaea</taxon>
    </lineage>
</organism>
<evidence type="ECO:0000259" key="2">
    <source>
        <dbReference type="PROSITE" id="PS51471"/>
    </source>
</evidence>
<evidence type="ECO:0000313" key="3">
    <source>
        <dbReference type="EMBL" id="KIW85577.1"/>
    </source>
</evidence>
<dbReference type="RefSeq" id="XP_013289385.1">
    <property type="nucleotide sequence ID" value="XM_013433931.1"/>
</dbReference>
<dbReference type="Proteomes" id="UP000053029">
    <property type="component" value="Unassembled WGS sequence"/>
</dbReference>
<dbReference type="VEuPathDB" id="FungiDB:Z517_00969"/>
<dbReference type="EMBL" id="KN846969">
    <property type="protein sequence ID" value="KIW85577.1"/>
    <property type="molecule type" value="Genomic_DNA"/>
</dbReference>